<evidence type="ECO:0000256" key="11">
    <source>
        <dbReference type="RuleBase" id="RU004181"/>
    </source>
</evidence>
<dbReference type="Pfam" id="PF01252">
    <property type="entry name" value="Peptidase_A8"/>
    <property type="match status" value="1"/>
</dbReference>
<dbReference type="AlphaFoldDB" id="A0A1I2KGG0"/>
<evidence type="ECO:0000313" key="12">
    <source>
        <dbReference type="EMBL" id="SFF66105.1"/>
    </source>
</evidence>
<evidence type="ECO:0000256" key="4">
    <source>
        <dbReference type="ARBA" id="ARBA00022692"/>
    </source>
</evidence>
<gene>
    <name evidence="9" type="primary">lspA</name>
    <name evidence="12" type="ORF">SAMN04488120_11918</name>
</gene>
<feature type="active site" evidence="9">
    <location>
        <position position="118"/>
    </location>
</feature>
<dbReference type="STRING" id="1076937.SAMN04488120_11918"/>
<keyword evidence="7 9" id="KW-1133">Transmembrane helix</keyword>
<organism evidence="12 13">
    <name type="scientific">Fontimonas thermophila</name>
    <dbReference type="NCBI Taxonomy" id="1076937"/>
    <lineage>
        <taxon>Bacteria</taxon>
        <taxon>Pseudomonadati</taxon>
        <taxon>Pseudomonadota</taxon>
        <taxon>Gammaproteobacteria</taxon>
        <taxon>Nevskiales</taxon>
        <taxon>Nevskiaceae</taxon>
        <taxon>Fontimonas</taxon>
    </lineage>
</organism>
<evidence type="ECO:0000256" key="3">
    <source>
        <dbReference type="ARBA" id="ARBA00022670"/>
    </source>
</evidence>
<evidence type="ECO:0000313" key="13">
    <source>
        <dbReference type="Proteomes" id="UP000199771"/>
    </source>
</evidence>
<keyword evidence="8 9" id="KW-0472">Membrane</keyword>
<keyword evidence="4 9" id="KW-0812">Transmembrane</keyword>
<dbReference type="NCBIfam" id="TIGR00077">
    <property type="entry name" value="lspA"/>
    <property type="match status" value="1"/>
</dbReference>
<evidence type="ECO:0000256" key="10">
    <source>
        <dbReference type="RuleBase" id="RU000594"/>
    </source>
</evidence>
<evidence type="ECO:0000256" key="2">
    <source>
        <dbReference type="ARBA" id="ARBA00022475"/>
    </source>
</evidence>
<dbReference type="EMBL" id="FOOC01000019">
    <property type="protein sequence ID" value="SFF66105.1"/>
    <property type="molecule type" value="Genomic_DNA"/>
</dbReference>
<comment type="subcellular location">
    <subcellularLocation>
        <location evidence="9">Cell membrane</location>
        <topology evidence="9">Multi-pass membrane protein</topology>
    </subcellularLocation>
</comment>
<keyword evidence="3 9" id="KW-0645">Protease</keyword>
<feature type="transmembrane region" description="Helical" evidence="9">
    <location>
        <begin position="7"/>
        <end position="24"/>
    </location>
</feature>
<feature type="transmembrane region" description="Helical" evidence="9">
    <location>
        <begin position="89"/>
        <end position="108"/>
    </location>
</feature>
<feature type="active site" evidence="9">
    <location>
        <position position="136"/>
    </location>
</feature>
<keyword evidence="13" id="KW-1185">Reference proteome</keyword>
<sequence>MSFQYKNVYLLWISMAVILIDQITKQLVVRHLDWYETVPVMPHLNLVHMKNTGAAFSMLSDAPPAFFVLLGTAVSIGILLWLRRHPRGQTLLAVALSLIMGGALGNVIDRVTRGHVVDFIDFYVGSWHFAAFNVADIAISTGTGLLLLDMLLDARRARRVHPAGGG</sequence>
<keyword evidence="5 9" id="KW-0064">Aspartyl protease</keyword>
<dbReference type="GO" id="GO:0004190">
    <property type="term" value="F:aspartic-type endopeptidase activity"/>
    <property type="evidence" value="ECO:0007669"/>
    <property type="project" value="UniProtKB-UniRule"/>
</dbReference>
<proteinExistence type="inferred from homology"/>
<evidence type="ECO:0000256" key="7">
    <source>
        <dbReference type="ARBA" id="ARBA00022989"/>
    </source>
</evidence>
<reference evidence="12" key="1">
    <citation type="submission" date="2016-10" db="EMBL/GenBank/DDBJ databases">
        <authorList>
            <person name="de Groot N.N."/>
        </authorList>
    </citation>
    <scope>NUCLEOTIDE SEQUENCE [LARGE SCALE GENOMIC DNA]</scope>
    <source>
        <strain evidence="12">DSM 23609</strain>
    </source>
</reference>
<feature type="transmembrane region" description="Helical" evidence="9">
    <location>
        <begin position="128"/>
        <end position="152"/>
    </location>
</feature>
<comment type="catalytic activity">
    <reaction evidence="9 10">
        <text>Release of signal peptides from bacterial membrane prolipoproteins. Hydrolyzes -Xaa-Yaa-Zaa-|-(S,diacylglyceryl)Cys-, in which Xaa is hydrophobic (preferably Leu), and Yaa (Ala or Ser) and Zaa (Gly or Ala) have small, neutral side chains.</text>
        <dbReference type="EC" id="3.4.23.36"/>
    </reaction>
</comment>
<dbReference type="InterPro" id="IPR001872">
    <property type="entry name" value="Peptidase_A8"/>
</dbReference>
<dbReference type="HAMAP" id="MF_00161">
    <property type="entry name" value="LspA"/>
    <property type="match status" value="1"/>
</dbReference>
<comment type="pathway">
    <text evidence="9">Protein modification; lipoprotein biosynthesis (signal peptide cleavage).</text>
</comment>
<feature type="transmembrane region" description="Helical" evidence="9">
    <location>
        <begin position="65"/>
        <end position="82"/>
    </location>
</feature>
<dbReference type="PRINTS" id="PR00781">
    <property type="entry name" value="LIPOSIGPTASE"/>
</dbReference>
<evidence type="ECO:0000256" key="6">
    <source>
        <dbReference type="ARBA" id="ARBA00022801"/>
    </source>
</evidence>
<dbReference type="GO" id="GO:0006508">
    <property type="term" value="P:proteolysis"/>
    <property type="evidence" value="ECO:0007669"/>
    <property type="project" value="UniProtKB-KW"/>
</dbReference>
<accession>A0A1I2KGG0</accession>
<evidence type="ECO:0000256" key="1">
    <source>
        <dbReference type="ARBA" id="ARBA00006139"/>
    </source>
</evidence>
<keyword evidence="2 9" id="KW-1003">Cell membrane</keyword>
<dbReference type="PANTHER" id="PTHR33695:SF1">
    <property type="entry name" value="LIPOPROTEIN SIGNAL PEPTIDASE"/>
    <property type="match status" value="1"/>
</dbReference>
<dbReference type="PROSITE" id="PS00855">
    <property type="entry name" value="SPASE_II"/>
    <property type="match status" value="1"/>
</dbReference>
<evidence type="ECO:0000256" key="8">
    <source>
        <dbReference type="ARBA" id="ARBA00023136"/>
    </source>
</evidence>
<name>A0A1I2KGG0_9GAMM</name>
<dbReference type="PANTHER" id="PTHR33695">
    <property type="entry name" value="LIPOPROTEIN SIGNAL PEPTIDASE"/>
    <property type="match status" value="1"/>
</dbReference>
<comment type="function">
    <text evidence="9 10">This protein specifically catalyzes the removal of signal peptides from prolipoproteins.</text>
</comment>
<dbReference type="EC" id="3.4.23.36" evidence="9"/>
<evidence type="ECO:0000256" key="5">
    <source>
        <dbReference type="ARBA" id="ARBA00022750"/>
    </source>
</evidence>
<dbReference type="Proteomes" id="UP000199771">
    <property type="component" value="Unassembled WGS sequence"/>
</dbReference>
<dbReference type="GO" id="GO:0005886">
    <property type="term" value="C:plasma membrane"/>
    <property type="evidence" value="ECO:0007669"/>
    <property type="project" value="UniProtKB-SubCell"/>
</dbReference>
<protein>
    <recommendedName>
        <fullName evidence="9">Lipoprotein signal peptidase</fullName>
        <ecNumber evidence="9">3.4.23.36</ecNumber>
    </recommendedName>
    <alternativeName>
        <fullName evidence="9">Prolipoprotein signal peptidase</fullName>
    </alternativeName>
    <alternativeName>
        <fullName evidence="9">Signal peptidase II</fullName>
        <shortName evidence="9">SPase II</shortName>
    </alternativeName>
</protein>
<keyword evidence="6 9" id="KW-0378">Hydrolase</keyword>
<comment type="similarity">
    <text evidence="1 9 11">Belongs to the peptidase A8 family.</text>
</comment>
<dbReference type="UniPathway" id="UPA00665"/>
<dbReference type="RefSeq" id="WP_091535722.1">
    <property type="nucleotide sequence ID" value="NZ_FOOC01000019.1"/>
</dbReference>
<evidence type="ECO:0000256" key="9">
    <source>
        <dbReference type="HAMAP-Rule" id="MF_00161"/>
    </source>
</evidence>
<dbReference type="OrthoDB" id="9810259at2"/>